<sequence length="24" mass="2404">DGGEDRDAAVEEAVLGTGGCRTPK</sequence>
<organism>
    <name type="scientific">Gallus gallus</name>
    <name type="common">Chicken</name>
    <dbReference type="NCBI Taxonomy" id="9031"/>
    <lineage>
        <taxon>Eukaryota</taxon>
        <taxon>Metazoa</taxon>
        <taxon>Chordata</taxon>
        <taxon>Craniata</taxon>
        <taxon>Vertebrata</taxon>
        <taxon>Euteleostomi</taxon>
        <taxon>Archelosauria</taxon>
        <taxon>Archosauria</taxon>
        <taxon>Dinosauria</taxon>
        <taxon>Saurischia</taxon>
        <taxon>Theropoda</taxon>
        <taxon>Coelurosauria</taxon>
        <taxon>Aves</taxon>
        <taxon>Neognathae</taxon>
        <taxon>Galloanserae</taxon>
        <taxon>Galliformes</taxon>
        <taxon>Phasianidae</taxon>
        <taxon>Phasianinae</taxon>
        <taxon>Gallus</taxon>
    </lineage>
</organism>
<dbReference type="AlphaFoldDB" id="Q9PRV3"/>
<protein>
    <submittedName>
        <fullName>NAP-185 NEUROGLIA-associated protein</fullName>
    </submittedName>
</protein>
<keyword id="KW-0903">Direct protein sequencing</keyword>
<reference key="1">
    <citation type="journal article" date="1994" name="J. Biol. Chem.">
        <title>Identification and purification of a chicken brain neuroglia-associated protein.</title>
        <authorList>
            <person name="Solca F.F."/>
            <person name="Lurie D.I."/>
            <person name="Diltz C.D."/>
            <person name="Johnson R.S."/>
            <person name="Kumar S."/>
            <person name="Rubel E.W."/>
            <person name="Fischer E.H."/>
        </authorList>
    </citation>
    <scope>PROTEIN SEQUENCE</scope>
</reference>
<evidence type="ECO:0000256" key="1">
    <source>
        <dbReference type="SAM" id="MobiDB-lite"/>
    </source>
</evidence>
<name>Q9PRV3_CHICK</name>
<accession>Q9PRV3</accession>
<proteinExistence type="evidence at protein level"/>
<feature type="region of interest" description="Disordered" evidence="1">
    <location>
        <begin position="1"/>
        <end position="24"/>
    </location>
</feature>